<dbReference type="Proteomes" id="UP001154061">
    <property type="component" value="Unassembled WGS sequence"/>
</dbReference>
<organism evidence="1 2">
    <name type="scientific">Natrinema salsiterrestre</name>
    <dbReference type="NCBI Taxonomy" id="2950540"/>
    <lineage>
        <taxon>Archaea</taxon>
        <taxon>Methanobacteriati</taxon>
        <taxon>Methanobacteriota</taxon>
        <taxon>Stenosarchaea group</taxon>
        <taxon>Halobacteria</taxon>
        <taxon>Halobacteriales</taxon>
        <taxon>Natrialbaceae</taxon>
        <taxon>Natrinema</taxon>
    </lineage>
</organism>
<evidence type="ECO:0000313" key="2">
    <source>
        <dbReference type="Proteomes" id="UP001154061"/>
    </source>
</evidence>
<gene>
    <name evidence="1" type="ORF">NDI89_00760</name>
</gene>
<protein>
    <recommendedName>
        <fullName evidence="3">AlkP-core domain protein</fullName>
    </recommendedName>
</protein>
<comment type="caution">
    <text evidence="1">The sequence shown here is derived from an EMBL/GenBank/DDBJ whole genome shotgun (WGS) entry which is preliminary data.</text>
</comment>
<reference evidence="1" key="1">
    <citation type="submission" date="2022-06" db="EMBL/GenBank/DDBJ databases">
        <title>Natrinema sp. a new haloarchaeum isolate from saline soil.</title>
        <authorList>
            <person name="Strakova D."/>
            <person name="Galisteo C."/>
            <person name="Sanchez-Porro C."/>
            <person name="Ventosa A."/>
        </authorList>
    </citation>
    <scope>NUCLEOTIDE SEQUENCE</scope>
    <source>
        <strain evidence="1">S1CR25-10</strain>
    </source>
</reference>
<evidence type="ECO:0008006" key="3">
    <source>
        <dbReference type="Google" id="ProtNLM"/>
    </source>
</evidence>
<keyword evidence="2" id="KW-1185">Reference proteome</keyword>
<dbReference type="Gene3D" id="3.40.720.10">
    <property type="entry name" value="Alkaline Phosphatase, subunit A"/>
    <property type="match status" value="1"/>
</dbReference>
<name>A0A9Q4PZ42_9EURY</name>
<dbReference type="InterPro" id="IPR017850">
    <property type="entry name" value="Alkaline_phosphatase_core_sf"/>
</dbReference>
<dbReference type="EMBL" id="JAMQOT010000001">
    <property type="protein sequence ID" value="MDF9744105.1"/>
    <property type="molecule type" value="Genomic_DNA"/>
</dbReference>
<evidence type="ECO:0000313" key="1">
    <source>
        <dbReference type="EMBL" id="MDF9744105.1"/>
    </source>
</evidence>
<accession>A0A9Q4PZ42</accession>
<dbReference type="AlphaFoldDB" id="A0A9Q4PZ42"/>
<proteinExistence type="predicted"/>
<dbReference type="SUPFAM" id="SSF53649">
    <property type="entry name" value="Alkaline phosphatase-like"/>
    <property type="match status" value="1"/>
</dbReference>
<sequence>MDGSFREWLTEHREQLSSDPVRGLMHAAFTAYLGLWYTGTSRRPVGTHIYDEDWDLLVILDACRVDVLETVASEYDFIDTVDSRWSVGSHSHEWLSQTFSEDYGDEIANTAYVSGNGHTHETFVTGDYPPDETVPFCWPDWQTVGTDDFGQLDMLWETAHQDEFGVPPRAITDRTVEVARESDYDRLIAHYMQPHIPYIGAAIDENRSPTEVEARGWKLLESGDATREEVWELYEETLRFVLDDVELLLENIDAETVVITADHGNAFGEYSIHGHPEGMLLPTIKKVPWITATATDEETFSPSGTYAEVQGEKTNIEDHLRDLGYM</sequence>
<dbReference type="RefSeq" id="WP_277519567.1">
    <property type="nucleotide sequence ID" value="NZ_JAMQOT010000001.1"/>
</dbReference>